<dbReference type="CDD" id="cd17546">
    <property type="entry name" value="REC_hyHK_CKI1_RcsC-like"/>
    <property type="match status" value="1"/>
</dbReference>
<sequence length="777" mass="89309">MFKSLYKRLSSRPHGNLLREEHNRFIEYIKSFEAQGIWNENLDNRIKSLAKESFDSQLNRSAGLYLLFEHSFIYKQKNPSKYQTQLRREMRGRFPNLVDTLFFRIIFSSVNNQERDLAYLIVDLVWSKYTDMVGNSKNELLKNYKYQVDKAAEQLKFNQLNRSEFRSTVKYEVSRLYEYLCLSMGQAKISEWLQEAYQLLADNYQFLDGFSLLIGILPEPLLNEQQLSQLSREQIHGVLLEKTEKLEETNQKLQIQIAEREKIQRELAQSAERLYTVVENAMDAVVLLDASGRITFWNNQAETIFGWSSEEIIGKKFSEHIVPPDRKEILDRGLDFFLKGQKMPTINRRFELVGLSKEGKLIDLELSIGANQIGDEVIFTSFIRDISDRKRYEKQLMDARDKAQKASQTKAEFLSTMSHEIRTPMNGLYGTIEYLLSENPREDQRESLKMMKHSAKGLLVILNDILDLSKLEEGHVEFDQRDFSIQELCNRTISTFMQMADEKGINLTLNLHQPIPGLIGDPVRIGQILNNLISNAIKFTDEGSVELSVECLGTSNDSVNVQFKVIDTGTGIAQADQERIFHRFTQIDNYGKTHLRTGTGLGLSICQKLLQLQGSDLQVDSSPGKGSSFFFKLSFPKSTQRIAQHPTPDDQKRDLSGVRVLLAEDNQINQIVAKRFLVKWNCEVDIADNGLIALDLLAVNQYDVILMDLQMPEMDGFEASRAIRNHKDSHMKRIPIIALTADVFPEVKEKALQSGMNDFMSKPFDSEKLYFTIASNL</sequence>
<dbReference type="SUPFAM" id="SSF55785">
    <property type="entry name" value="PYP-like sensor domain (PAS domain)"/>
    <property type="match status" value="1"/>
</dbReference>
<gene>
    <name evidence="12" type="ORF">ACHKAR_14110</name>
</gene>
<evidence type="ECO:0000259" key="9">
    <source>
        <dbReference type="PROSITE" id="PS50110"/>
    </source>
</evidence>
<dbReference type="SUPFAM" id="SSF52172">
    <property type="entry name" value="CheY-like"/>
    <property type="match status" value="1"/>
</dbReference>
<evidence type="ECO:0000259" key="11">
    <source>
        <dbReference type="PROSITE" id="PS50113"/>
    </source>
</evidence>
<dbReference type="Pfam" id="PF00072">
    <property type="entry name" value="Response_reg"/>
    <property type="match status" value="1"/>
</dbReference>
<keyword evidence="5" id="KW-0418">Kinase</keyword>
<dbReference type="InterPro" id="IPR003594">
    <property type="entry name" value="HATPase_dom"/>
</dbReference>
<dbReference type="InterPro" id="IPR001789">
    <property type="entry name" value="Sig_transdc_resp-reg_receiver"/>
</dbReference>
<dbReference type="InterPro" id="IPR000700">
    <property type="entry name" value="PAS-assoc_C"/>
</dbReference>
<dbReference type="EC" id="2.7.13.3" evidence="2"/>
<dbReference type="InterPro" id="IPR011006">
    <property type="entry name" value="CheY-like_superfamily"/>
</dbReference>
<dbReference type="InterPro" id="IPR036890">
    <property type="entry name" value="HATPase_C_sf"/>
</dbReference>
<proteinExistence type="predicted"/>
<dbReference type="PANTHER" id="PTHR43047:SF64">
    <property type="entry name" value="HISTIDINE KINASE CONTAINING CHEY-HOMOLOGOUS RECEIVER DOMAIN AND PAS DOMAIN-RELATED"/>
    <property type="match status" value="1"/>
</dbReference>
<dbReference type="EMBL" id="JBIPKE010000018">
    <property type="protein sequence ID" value="MFH6984584.1"/>
    <property type="molecule type" value="Genomic_DNA"/>
</dbReference>
<dbReference type="CDD" id="cd00130">
    <property type="entry name" value="PAS"/>
    <property type="match status" value="1"/>
</dbReference>
<evidence type="ECO:0000313" key="13">
    <source>
        <dbReference type="Proteomes" id="UP001610063"/>
    </source>
</evidence>
<dbReference type="Gene3D" id="3.30.565.10">
    <property type="entry name" value="Histidine kinase-like ATPase, C-terminal domain"/>
    <property type="match status" value="1"/>
</dbReference>
<dbReference type="SMART" id="SM00091">
    <property type="entry name" value="PAS"/>
    <property type="match status" value="1"/>
</dbReference>
<evidence type="ECO:0000256" key="2">
    <source>
        <dbReference type="ARBA" id="ARBA00012438"/>
    </source>
</evidence>
<evidence type="ECO:0000256" key="3">
    <source>
        <dbReference type="ARBA" id="ARBA00022553"/>
    </source>
</evidence>
<keyword evidence="4" id="KW-0808">Transferase</keyword>
<feature type="domain" description="Response regulatory" evidence="9">
    <location>
        <begin position="659"/>
        <end position="777"/>
    </location>
</feature>
<dbReference type="Pfam" id="PF02518">
    <property type="entry name" value="HATPase_c"/>
    <property type="match status" value="1"/>
</dbReference>
<dbReference type="InterPro" id="IPR000014">
    <property type="entry name" value="PAS"/>
</dbReference>
<dbReference type="PROSITE" id="PS50113">
    <property type="entry name" value="PAC"/>
    <property type="match status" value="1"/>
</dbReference>
<accession>A0ABW7NAM0</accession>
<protein>
    <recommendedName>
        <fullName evidence="2">histidine kinase</fullName>
        <ecNumber evidence="2">2.7.13.3</ecNumber>
    </recommendedName>
</protein>
<dbReference type="SMART" id="SM00388">
    <property type="entry name" value="HisKA"/>
    <property type="match status" value="1"/>
</dbReference>
<keyword evidence="12" id="KW-0067">ATP-binding</keyword>
<dbReference type="SMART" id="SM00448">
    <property type="entry name" value="REC"/>
    <property type="match status" value="1"/>
</dbReference>
<dbReference type="PANTHER" id="PTHR43047">
    <property type="entry name" value="TWO-COMPONENT HISTIDINE PROTEIN KINASE"/>
    <property type="match status" value="1"/>
</dbReference>
<evidence type="ECO:0000256" key="7">
    <source>
        <dbReference type="SAM" id="Coils"/>
    </source>
</evidence>
<dbReference type="Gene3D" id="1.10.287.130">
    <property type="match status" value="1"/>
</dbReference>
<feature type="domain" description="PAC" evidence="11">
    <location>
        <begin position="348"/>
        <end position="398"/>
    </location>
</feature>
<evidence type="ECO:0000256" key="6">
    <source>
        <dbReference type="PROSITE-ProRule" id="PRU00169"/>
    </source>
</evidence>
<keyword evidence="13" id="KW-1185">Reference proteome</keyword>
<dbReference type="NCBIfam" id="TIGR00229">
    <property type="entry name" value="sensory_box"/>
    <property type="match status" value="1"/>
</dbReference>
<dbReference type="RefSeq" id="WP_395417976.1">
    <property type="nucleotide sequence ID" value="NZ_JBIPKE010000018.1"/>
</dbReference>
<dbReference type="InterPro" id="IPR003661">
    <property type="entry name" value="HisK_dim/P_dom"/>
</dbReference>
<dbReference type="InterPro" id="IPR004358">
    <property type="entry name" value="Sig_transdc_His_kin-like_C"/>
</dbReference>
<evidence type="ECO:0000259" key="8">
    <source>
        <dbReference type="PROSITE" id="PS50109"/>
    </source>
</evidence>
<reference evidence="12 13" key="1">
    <citation type="journal article" date="2013" name="Int. J. Syst. Evol. Microbiol.">
        <title>Marinoscillum luteum sp. nov., isolated from marine sediment.</title>
        <authorList>
            <person name="Cha I.T."/>
            <person name="Park S.J."/>
            <person name="Kim S.J."/>
            <person name="Kim J.G."/>
            <person name="Jung M.Y."/>
            <person name="Shin K.S."/>
            <person name="Kwon K.K."/>
            <person name="Yang S.H."/>
            <person name="Seo Y.S."/>
            <person name="Rhee S.K."/>
        </authorList>
    </citation>
    <scope>NUCLEOTIDE SEQUENCE [LARGE SCALE GENOMIC DNA]</scope>
    <source>
        <strain evidence="12 13">KCTC 23939</strain>
    </source>
</reference>
<evidence type="ECO:0000259" key="10">
    <source>
        <dbReference type="PROSITE" id="PS50112"/>
    </source>
</evidence>
<dbReference type="CDD" id="cd16922">
    <property type="entry name" value="HATPase_EvgS-ArcB-TorS-like"/>
    <property type="match status" value="1"/>
</dbReference>
<dbReference type="SUPFAM" id="SSF47384">
    <property type="entry name" value="Homodimeric domain of signal transducing histidine kinase"/>
    <property type="match status" value="1"/>
</dbReference>
<keyword evidence="12" id="KW-0547">Nucleotide-binding</keyword>
<dbReference type="InterPro" id="IPR005467">
    <property type="entry name" value="His_kinase_dom"/>
</dbReference>
<comment type="catalytic activity">
    <reaction evidence="1">
        <text>ATP + protein L-histidine = ADP + protein N-phospho-L-histidine.</text>
        <dbReference type="EC" id="2.7.13.3"/>
    </reaction>
</comment>
<feature type="modified residue" description="4-aspartylphosphate" evidence="6">
    <location>
        <position position="708"/>
    </location>
</feature>
<dbReference type="InterPro" id="IPR013767">
    <property type="entry name" value="PAS_fold"/>
</dbReference>
<evidence type="ECO:0000256" key="4">
    <source>
        <dbReference type="ARBA" id="ARBA00022679"/>
    </source>
</evidence>
<feature type="coiled-coil region" evidence="7">
    <location>
        <begin position="239"/>
        <end position="273"/>
    </location>
</feature>
<comment type="caution">
    <text evidence="12">The sequence shown here is derived from an EMBL/GenBank/DDBJ whole genome shotgun (WGS) entry which is preliminary data.</text>
</comment>
<dbReference type="InterPro" id="IPR036097">
    <property type="entry name" value="HisK_dim/P_sf"/>
</dbReference>
<keyword evidence="7" id="KW-0175">Coiled coil</keyword>
<dbReference type="PRINTS" id="PR00344">
    <property type="entry name" value="BCTRLSENSOR"/>
</dbReference>
<evidence type="ECO:0000256" key="5">
    <source>
        <dbReference type="ARBA" id="ARBA00022777"/>
    </source>
</evidence>
<dbReference type="PROSITE" id="PS50112">
    <property type="entry name" value="PAS"/>
    <property type="match status" value="1"/>
</dbReference>
<keyword evidence="3 6" id="KW-0597">Phosphoprotein</keyword>
<dbReference type="Pfam" id="PF00989">
    <property type="entry name" value="PAS"/>
    <property type="match status" value="1"/>
</dbReference>
<feature type="domain" description="PAS" evidence="10">
    <location>
        <begin position="270"/>
        <end position="341"/>
    </location>
</feature>
<dbReference type="SUPFAM" id="SSF55874">
    <property type="entry name" value="ATPase domain of HSP90 chaperone/DNA topoisomerase II/histidine kinase"/>
    <property type="match status" value="1"/>
</dbReference>
<evidence type="ECO:0000256" key="1">
    <source>
        <dbReference type="ARBA" id="ARBA00000085"/>
    </source>
</evidence>
<dbReference type="PROSITE" id="PS50109">
    <property type="entry name" value="HIS_KIN"/>
    <property type="match status" value="1"/>
</dbReference>
<feature type="domain" description="Histidine kinase" evidence="8">
    <location>
        <begin position="416"/>
        <end position="637"/>
    </location>
</feature>
<name>A0ABW7NAM0_9BACT</name>
<dbReference type="InterPro" id="IPR035965">
    <property type="entry name" value="PAS-like_dom_sf"/>
</dbReference>
<dbReference type="Proteomes" id="UP001610063">
    <property type="component" value="Unassembled WGS sequence"/>
</dbReference>
<dbReference type="GO" id="GO:0005524">
    <property type="term" value="F:ATP binding"/>
    <property type="evidence" value="ECO:0007669"/>
    <property type="project" value="UniProtKB-KW"/>
</dbReference>
<dbReference type="CDD" id="cd00082">
    <property type="entry name" value="HisKA"/>
    <property type="match status" value="1"/>
</dbReference>
<dbReference type="Gene3D" id="3.40.50.2300">
    <property type="match status" value="1"/>
</dbReference>
<dbReference type="Gene3D" id="3.30.450.20">
    <property type="entry name" value="PAS domain"/>
    <property type="match status" value="1"/>
</dbReference>
<evidence type="ECO:0000313" key="12">
    <source>
        <dbReference type="EMBL" id="MFH6984584.1"/>
    </source>
</evidence>
<dbReference type="Pfam" id="PF00512">
    <property type="entry name" value="HisKA"/>
    <property type="match status" value="1"/>
</dbReference>
<dbReference type="SMART" id="SM00387">
    <property type="entry name" value="HATPase_c"/>
    <property type="match status" value="1"/>
</dbReference>
<organism evidence="12 13">
    <name type="scientific">Marinoscillum luteum</name>
    <dbReference type="NCBI Taxonomy" id="861051"/>
    <lineage>
        <taxon>Bacteria</taxon>
        <taxon>Pseudomonadati</taxon>
        <taxon>Bacteroidota</taxon>
        <taxon>Cytophagia</taxon>
        <taxon>Cytophagales</taxon>
        <taxon>Reichenbachiellaceae</taxon>
        <taxon>Marinoscillum</taxon>
    </lineage>
</organism>
<dbReference type="PROSITE" id="PS50110">
    <property type="entry name" value="RESPONSE_REGULATORY"/>
    <property type="match status" value="1"/>
</dbReference>